<feature type="domain" description="UvrD-like helicase C-terminal" evidence="17">
    <location>
        <begin position="378"/>
        <end position="726"/>
    </location>
</feature>
<dbReference type="InterPro" id="IPR013986">
    <property type="entry name" value="DExx_box_DNA_helicase_dom_sf"/>
</dbReference>
<dbReference type="InterPro" id="IPR038726">
    <property type="entry name" value="PDDEXK_AddAB-type"/>
</dbReference>
<evidence type="ECO:0000256" key="5">
    <source>
        <dbReference type="ARBA" id="ARBA00022801"/>
    </source>
</evidence>
<keyword evidence="11" id="KW-0413">Isomerase</keyword>
<gene>
    <name evidence="18" type="ORF">ACFSFX_15150</name>
</gene>
<dbReference type="CDD" id="cd17932">
    <property type="entry name" value="DEXQc_UvrD"/>
    <property type="match status" value="1"/>
</dbReference>
<accession>A0ABW4QB34</accession>
<dbReference type="InterPro" id="IPR027417">
    <property type="entry name" value="P-loop_NTPase"/>
</dbReference>
<dbReference type="PANTHER" id="PTHR11070:SF55">
    <property type="entry name" value="DNA 3'-5' HELICASE"/>
    <property type="match status" value="1"/>
</dbReference>
<evidence type="ECO:0000259" key="16">
    <source>
        <dbReference type="PROSITE" id="PS51198"/>
    </source>
</evidence>
<keyword evidence="3 15" id="KW-0547">Nucleotide-binding</keyword>
<sequence>MSSAAAPVTTGGGPANRVAQRFSARELAELLHRDPTSPVQYPTPDQVTIIEAPLEPLLVIAGAGSGKTKTMADRVVWLVANGLVRPEQILGVTFTKKAAGELSTRIRQQLSALYPALVAAGSEGPDEDRLDPSVSTYHSYANSIVQDYGLRIGVERDSVLLGAAQAWQLASSVVEAYEGEWEHFSAAKSTLVKAVLTMAGECAEHLVTPAEVRALLREHIAAVSGLEYAAGTTRRPAQAVAKMLDKLRTRVTVTELVEHYSDAKHTRRQLDFGDLVALAARIVSDIPEAVELERQKFRVVLLDEFQDTSFAQMVLFSKLFGDGRAVTAVGDPHQSIYGFRGASAGQLGTFRTTFPLTVDGGLRPSPVANLSVAWRNGTSILAAANAVASELNRQPSWLRSSTLFVPPLEPKPRAGVGEVYLGRYLCEASVQLDGRTVTGEAVALADQVERHRRRGFEVSAEGRALKPTVAVLCRGRRQFEPIRQELAKRGIPVQIVGLGGLLRTPEIVELLAVLRVLGDPDRSDSLLRLLSSARWRIGAADIMALGDWSRQLAHRRLWSALPTEPADDAGTSPAQDAEPVLPDTVELGSLVEAVDHLPPADWVSKSGRGLSSEGRIRLTRLRDELRVLRDFVGDDLTTLINEVERRILLDIEVAAKPRVGIHEARRNLDAFVDAVAGFSSTAERVDLAAFLAWLEAADAEEDGLPVTALETNRDAVQLLTVHAAKGLEWDIVVVPGLNEGAFPSGSDSRWSSGDSAIPWNLRGDAGELPHWDWEQEDQVSWIASEKEFTAEARYHAEREERRLAYVAFTRAKHVLVCTSSAWGGGRTKPTPASIYLTELLDLAEHHQPGFTVLEWLTQEEEGDNNPANTVEARAAWPADPLAARRPDMETAAAAVLAAATGASDMTKTEARPGPAGAGGRWSEETRLALARHSRATGSSEVELPAHISASLLVELSDDPAAVARQLRRPVPRRPGMAARRGTAFHTWIEEYYGTSGMLDLGETPGADSHVDDALDLDSMIATFRQSVWAHRVPVELEVPIETKVGSLVVRGRIDAVFRHDDGTWELVDWKTGIPPSQQKLTVRSVQLAVYRLAWARLKSVPLESVQAAFYYATTDTVIRPHDLASEAGLEDIITRATSLPED</sequence>
<proteinExistence type="inferred from homology"/>
<evidence type="ECO:0000256" key="6">
    <source>
        <dbReference type="ARBA" id="ARBA00022806"/>
    </source>
</evidence>
<keyword evidence="10" id="KW-0234">DNA repair</keyword>
<protein>
    <recommendedName>
        <fullName evidence="13">DNA 3'-5' helicase</fullName>
        <ecNumber evidence="13">5.6.2.4</ecNumber>
    </recommendedName>
</protein>
<evidence type="ECO:0000256" key="13">
    <source>
        <dbReference type="ARBA" id="ARBA00034808"/>
    </source>
</evidence>
<dbReference type="Gene3D" id="1.10.10.160">
    <property type="match status" value="1"/>
</dbReference>
<evidence type="ECO:0000256" key="8">
    <source>
        <dbReference type="ARBA" id="ARBA00022840"/>
    </source>
</evidence>
<dbReference type="InterPro" id="IPR011604">
    <property type="entry name" value="PDDEXK-like_dom_sf"/>
</dbReference>
<dbReference type="InterPro" id="IPR014016">
    <property type="entry name" value="UvrD-like_ATP-bd"/>
</dbReference>
<organism evidence="18 19">
    <name type="scientific">Arthrobacter flavus</name>
    <dbReference type="NCBI Taxonomy" id="95172"/>
    <lineage>
        <taxon>Bacteria</taxon>
        <taxon>Bacillati</taxon>
        <taxon>Actinomycetota</taxon>
        <taxon>Actinomycetes</taxon>
        <taxon>Micrococcales</taxon>
        <taxon>Micrococcaceae</taxon>
        <taxon>Arthrobacter</taxon>
    </lineage>
</organism>
<keyword evidence="6 15" id="KW-0347">Helicase</keyword>
<evidence type="ECO:0000256" key="3">
    <source>
        <dbReference type="ARBA" id="ARBA00022741"/>
    </source>
</evidence>
<dbReference type="Gene3D" id="3.40.50.300">
    <property type="entry name" value="P-loop containing nucleotide triphosphate hydrolases"/>
    <property type="match status" value="2"/>
</dbReference>
<dbReference type="Proteomes" id="UP001597307">
    <property type="component" value="Unassembled WGS sequence"/>
</dbReference>
<dbReference type="Pfam" id="PF12705">
    <property type="entry name" value="PDDEXK_1"/>
    <property type="match status" value="1"/>
</dbReference>
<dbReference type="EMBL" id="JBHUGA010000061">
    <property type="protein sequence ID" value="MFD1847927.1"/>
    <property type="molecule type" value="Genomic_DNA"/>
</dbReference>
<evidence type="ECO:0000256" key="15">
    <source>
        <dbReference type="PROSITE-ProRule" id="PRU00560"/>
    </source>
</evidence>
<evidence type="ECO:0000256" key="4">
    <source>
        <dbReference type="ARBA" id="ARBA00022763"/>
    </source>
</evidence>
<dbReference type="PROSITE" id="PS51217">
    <property type="entry name" value="UVRD_HELICASE_CTER"/>
    <property type="match status" value="1"/>
</dbReference>
<evidence type="ECO:0000256" key="1">
    <source>
        <dbReference type="ARBA" id="ARBA00009922"/>
    </source>
</evidence>
<evidence type="ECO:0000256" key="10">
    <source>
        <dbReference type="ARBA" id="ARBA00023204"/>
    </source>
</evidence>
<evidence type="ECO:0000313" key="19">
    <source>
        <dbReference type="Proteomes" id="UP001597307"/>
    </source>
</evidence>
<dbReference type="Gene3D" id="3.90.320.10">
    <property type="match status" value="1"/>
</dbReference>
<evidence type="ECO:0000256" key="2">
    <source>
        <dbReference type="ARBA" id="ARBA00022722"/>
    </source>
</evidence>
<comment type="catalytic activity">
    <reaction evidence="12">
        <text>Couples ATP hydrolysis with the unwinding of duplex DNA by translocating in the 3'-5' direction.</text>
        <dbReference type="EC" id="5.6.2.4"/>
    </reaction>
</comment>
<dbReference type="InterPro" id="IPR000212">
    <property type="entry name" value="DNA_helicase_UvrD/REP"/>
</dbReference>
<keyword evidence="8 15" id="KW-0067">ATP-binding</keyword>
<keyword evidence="5 15" id="KW-0378">Hydrolase</keyword>
<dbReference type="PANTHER" id="PTHR11070">
    <property type="entry name" value="UVRD / RECB / PCRA DNA HELICASE FAMILY MEMBER"/>
    <property type="match status" value="1"/>
</dbReference>
<dbReference type="Pfam" id="PF13361">
    <property type="entry name" value="UvrD_C"/>
    <property type="match status" value="2"/>
</dbReference>
<comment type="caution">
    <text evidence="18">The sequence shown here is derived from an EMBL/GenBank/DDBJ whole genome shotgun (WGS) entry which is preliminary data.</text>
</comment>
<dbReference type="InterPro" id="IPR014017">
    <property type="entry name" value="DNA_helicase_UvrD-like_C"/>
</dbReference>
<comment type="catalytic activity">
    <reaction evidence="14">
        <text>ATP + H2O = ADP + phosphate + H(+)</text>
        <dbReference type="Rhea" id="RHEA:13065"/>
        <dbReference type="ChEBI" id="CHEBI:15377"/>
        <dbReference type="ChEBI" id="CHEBI:15378"/>
        <dbReference type="ChEBI" id="CHEBI:30616"/>
        <dbReference type="ChEBI" id="CHEBI:43474"/>
        <dbReference type="ChEBI" id="CHEBI:456216"/>
        <dbReference type="EC" id="5.6.2.4"/>
    </reaction>
</comment>
<dbReference type="SUPFAM" id="SSF52980">
    <property type="entry name" value="Restriction endonuclease-like"/>
    <property type="match status" value="1"/>
</dbReference>
<evidence type="ECO:0000259" key="17">
    <source>
        <dbReference type="PROSITE" id="PS51217"/>
    </source>
</evidence>
<evidence type="ECO:0000256" key="7">
    <source>
        <dbReference type="ARBA" id="ARBA00022839"/>
    </source>
</evidence>
<dbReference type="PROSITE" id="PS51198">
    <property type="entry name" value="UVRD_HELICASE_ATP_BIND"/>
    <property type="match status" value="1"/>
</dbReference>
<evidence type="ECO:0000256" key="11">
    <source>
        <dbReference type="ARBA" id="ARBA00023235"/>
    </source>
</evidence>
<dbReference type="Pfam" id="PF00580">
    <property type="entry name" value="UvrD-helicase"/>
    <property type="match status" value="1"/>
</dbReference>
<comment type="similarity">
    <text evidence="1">Belongs to the helicase family. UvrD subfamily.</text>
</comment>
<feature type="binding site" evidence="15">
    <location>
        <begin position="61"/>
        <end position="68"/>
    </location>
    <ligand>
        <name>ATP</name>
        <dbReference type="ChEBI" id="CHEBI:30616"/>
    </ligand>
</feature>
<feature type="domain" description="UvrD-like helicase ATP-binding" evidence="16">
    <location>
        <begin position="40"/>
        <end position="377"/>
    </location>
</feature>
<keyword evidence="19" id="KW-1185">Reference proteome</keyword>
<keyword evidence="7" id="KW-0269">Exonuclease</keyword>
<dbReference type="RefSeq" id="WP_343881307.1">
    <property type="nucleotide sequence ID" value="NZ_BAAAIJ010000056.1"/>
</dbReference>
<name>A0ABW4QB34_9MICC</name>
<dbReference type="GO" id="GO:0004386">
    <property type="term" value="F:helicase activity"/>
    <property type="evidence" value="ECO:0007669"/>
    <property type="project" value="UniProtKB-KW"/>
</dbReference>
<dbReference type="SUPFAM" id="SSF52540">
    <property type="entry name" value="P-loop containing nucleoside triphosphate hydrolases"/>
    <property type="match status" value="1"/>
</dbReference>
<keyword evidence="2" id="KW-0540">Nuclease</keyword>
<evidence type="ECO:0000256" key="12">
    <source>
        <dbReference type="ARBA" id="ARBA00034617"/>
    </source>
</evidence>
<reference evidence="19" key="1">
    <citation type="journal article" date="2019" name="Int. J. Syst. Evol. Microbiol.">
        <title>The Global Catalogue of Microorganisms (GCM) 10K type strain sequencing project: providing services to taxonomists for standard genome sequencing and annotation.</title>
        <authorList>
            <consortium name="The Broad Institute Genomics Platform"/>
            <consortium name="The Broad Institute Genome Sequencing Center for Infectious Disease"/>
            <person name="Wu L."/>
            <person name="Ma J."/>
        </authorList>
    </citation>
    <scope>NUCLEOTIDE SEQUENCE [LARGE SCALE GENOMIC DNA]</scope>
    <source>
        <strain evidence="19">JCM 11496</strain>
    </source>
</reference>
<dbReference type="InterPro" id="IPR011335">
    <property type="entry name" value="Restrct_endonuc-II-like"/>
</dbReference>
<keyword evidence="4" id="KW-0227">DNA damage</keyword>
<dbReference type="EC" id="5.6.2.4" evidence="13"/>
<dbReference type="Gene3D" id="1.10.486.10">
    <property type="entry name" value="PCRA, domain 4"/>
    <property type="match status" value="1"/>
</dbReference>
<evidence type="ECO:0000256" key="9">
    <source>
        <dbReference type="ARBA" id="ARBA00023125"/>
    </source>
</evidence>
<evidence type="ECO:0000313" key="18">
    <source>
        <dbReference type="EMBL" id="MFD1847927.1"/>
    </source>
</evidence>
<keyword evidence="9" id="KW-0238">DNA-binding</keyword>
<evidence type="ECO:0000256" key="14">
    <source>
        <dbReference type="ARBA" id="ARBA00048988"/>
    </source>
</evidence>